<dbReference type="SMART" id="SM01058">
    <property type="entry name" value="CarD_TRCF"/>
    <property type="match status" value="1"/>
</dbReference>
<evidence type="ECO:0000259" key="1">
    <source>
        <dbReference type="SMART" id="SM01058"/>
    </source>
</evidence>
<proteinExistence type="predicted"/>
<protein>
    <submittedName>
        <fullName evidence="2">CarD family transcriptional regulator</fullName>
    </submittedName>
</protein>
<dbReference type="Gene3D" id="1.20.58.1290">
    <property type="entry name" value="CarD-like, C-terminal domain"/>
    <property type="match status" value="1"/>
</dbReference>
<dbReference type="PANTHER" id="PTHR38447">
    <property type="entry name" value="TRANSCRIPTION FACTOR YDEB-RELATED"/>
    <property type="match status" value="1"/>
</dbReference>
<organism evidence="2 3">
    <name type="scientific">Bhargavaea ullalensis</name>
    <dbReference type="NCBI Taxonomy" id="1265685"/>
    <lineage>
        <taxon>Bacteria</taxon>
        <taxon>Bacillati</taxon>
        <taxon>Bacillota</taxon>
        <taxon>Bacilli</taxon>
        <taxon>Bacillales</taxon>
        <taxon>Caryophanaceae</taxon>
        <taxon>Bhargavaea</taxon>
    </lineage>
</organism>
<dbReference type="InterPro" id="IPR042215">
    <property type="entry name" value="CarD-like_C"/>
</dbReference>
<dbReference type="Proteomes" id="UP001549099">
    <property type="component" value="Unassembled WGS sequence"/>
</dbReference>
<sequence length="165" mass="18654">MFEIGDVVVYAKHGLCKITDICEKDLFGQTRTYYLLHPLDEPSLKISTPADGKKQKITKVMSRKEAEELMALFGQPGIEWIQDTRQRGRAYDILVRTGSRKEIAQVANALITQQLTTDQKMYDQDRKTLATIQNLLFHEIALALDMTAEEVGDRINDQILAGQGV</sequence>
<name>A0ABV2G8A6_9BACL</name>
<comment type="caution">
    <text evidence="2">The sequence shown here is derived from an EMBL/GenBank/DDBJ whole genome shotgun (WGS) entry which is preliminary data.</text>
</comment>
<dbReference type="Pfam" id="PF21095">
    <property type="entry name" value="CarD_C"/>
    <property type="match status" value="1"/>
</dbReference>
<feature type="domain" description="CarD-like/TRCF RNAP-interacting" evidence="1">
    <location>
        <begin position="1"/>
        <end position="111"/>
    </location>
</feature>
<keyword evidence="3" id="KW-1185">Reference proteome</keyword>
<evidence type="ECO:0000313" key="3">
    <source>
        <dbReference type="Proteomes" id="UP001549099"/>
    </source>
</evidence>
<gene>
    <name evidence="2" type="ORF">ABID49_000406</name>
</gene>
<dbReference type="InterPro" id="IPR052531">
    <property type="entry name" value="CarD-like_regulator"/>
</dbReference>
<dbReference type="Pfam" id="PF02559">
    <property type="entry name" value="CarD_TRCF_RID"/>
    <property type="match status" value="1"/>
</dbReference>
<evidence type="ECO:0000313" key="2">
    <source>
        <dbReference type="EMBL" id="MET3574530.1"/>
    </source>
</evidence>
<dbReference type="InterPro" id="IPR036101">
    <property type="entry name" value="CarD-like/TRCF_RID_sf"/>
</dbReference>
<dbReference type="InterPro" id="IPR048792">
    <property type="entry name" value="CarD_C"/>
</dbReference>
<accession>A0ABV2G8A6</accession>
<dbReference type="Gene3D" id="2.40.10.170">
    <property type="match status" value="1"/>
</dbReference>
<dbReference type="EMBL" id="JBEPLW010000001">
    <property type="protein sequence ID" value="MET3574530.1"/>
    <property type="molecule type" value="Genomic_DNA"/>
</dbReference>
<dbReference type="PANTHER" id="PTHR38447:SF1">
    <property type="entry name" value="RNA POLYMERASE-BINDING TRANSCRIPTION FACTOR CARD"/>
    <property type="match status" value="1"/>
</dbReference>
<dbReference type="RefSeq" id="WP_354194770.1">
    <property type="nucleotide sequence ID" value="NZ_JBEPLW010000001.1"/>
</dbReference>
<dbReference type="SUPFAM" id="SSF141259">
    <property type="entry name" value="CarD-like"/>
    <property type="match status" value="1"/>
</dbReference>
<reference evidence="2 3" key="1">
    <citation type="submission" date="2024-06" db="EMBL/GenBank/DDBJ databases">
        <title>Genomic Encyclopedia of Type Strains, Phase IV (KMG-IV): sequencing the most valuable type-strain genomes for metagenomic binning, comparative biology and taxonomic classification.</title>
        <authorList>
            <person name="Goeker M."/>
        </authorList>
    </citation>
    <scope>NUCLEOTIDE SEQUENCE [LARGE SCALE GENOMIC DNA]</scope>
    <source>
        <strain evidence="2 3">DSM 26128</strain>
    </source>
</reference>
<dbReference type="InterPro" id="IPR003711">
    <property type="entry name" value="CarD-like/TRCF_RID"/>
</dbReference>